<evidence type="ECO:0000313" key="8">
    <source>
        <dbReference type="EMBL" id="GAA3063432.1"/>
    </source>
</evidence>
<keyword evidence="3 6" id="KW-0812">Transmembrane</keyword>
<feature type="transmembrane region" description="Helical" evidence="6">
    <location>
        <begin position="317"/>
        <end position="335"/>
    </location>
</feature>
<evidence type="ECO:0000256" key="3">
    <source>
        <dbReference type="ARBA" id="ARBA00022692"/>
    </source>
</evidence>
<feature type="transmembrane region" description="Helical" evidence="6">
    <location>
        <begin position="190"/>
        <end position="210"/>
    </location>
</feature>
<feature type="transmembrane region" description="Helical" evidence="6">
    <location>
        <begin position="20"/>
        <end position="41"/>
    </location>
</feature>
<dbReference type="EMBL" id="BAAAVT010000008">
    <property type="protein sequence ID" value="GAA3063432.1"/>
    <property type="molecule type" value="Genomic_DNA"/>
</dbReference>
<gene>
    <name evidence="8" type="ORF">GCM10010529_15810</name>
</gene>
<evidence type="ECO:0000256" key="6">
    <source>
        <dbReference type="SAM" id="Phobius"/>
    </source>
</evidence>
<dbReference type="RefSeq" id="WP_344682341.1">
    <property type="nucleotide sequence ID" value="NZ_BAAAVT010000008.1"/>
</dbReference>
<evidence type="ECO:0000259" key="7">
    <source>
        <dbReference type="Pfam" id="PF02687"/>
    </source>
</evidence>
<protein>
    <recommendedName>
        <fullName evidence="7">ABC3 transporter permease C-terminal domain-containing protein</fullName>
    </recommendedName>
</protein>
<proteinExistence type="predicted"/>
<evidence type="ECO:0000313" key="9">
    <source>
        <dbReference type="Proteomes" id="UP001500236"/>
    </source>
</evidence>
<keyword evidence="4 6" id="KW-1133">Transmembrane helix</keyword>
<evidence type="ECO:0000256" key="4">
    <source>
        <dbReference type="ARBA" id="ARBA00022989"/>
    </source>
</evidence>
<feature type="transmembrane region" description="Helical" evidence="6">
    <location>
        <begin position="144"/>
        <end position="169"/>
    </location>
</feature>
<comment type="caution">
    <text evidence="8">The sequence shown here is derived from an EMBL/GenBank/DDBJ whole genome shotgun (WGS) entry which is preliminary data.</text>
</comment>
<feature type="transmembrane region" description="Helical" evidence="6">
    <location>
        <begin position="403"/>
        <end position="423"/>
    </location>
</feature>
<comment type="subcellular location">
    <subcellularLocation>
        <location evidence="1">Cell membrane</location>
        <topology evidence="1">Multi-pass membrane protein</topology>
    </subcellularLocation>
</comment>
<dbReference type="Pfam" id="PF02687">
    <property type="entry name" value="FtsX"/>
    <property type="match status" value="1"/>
</dbReference>
<feature type="domain" description="ABC3 transporter permease C-terminal" evidence="7">
    <location>
        <begin position="57"/>
        <end position="173"/>
    </location>
</feature>
<name>A0ABP6M0B6_9MICC</name>
<keyword evidence="5 6" id="KW-0472">Membrane</keyword>
<feature type="transmembrane region" description="Helical" evidence="6">
    <location>
        <begin position="101"/>
        <end position="124"/>
    </location>
</feature>
<keyword evidence="9" id="KW-1185">Reference proteome</keyword>
<keyword evidence="2" id="KW-1003">Cell membrane</keyword>
<evidence type="ECO:0000256" key="5">
    <source>
        <dbReference type="ARBA" id="ARBA00023136"/>
    </source>
</evidence>
<feature type="transmembrane region" description="Helical" evidence="6">
    <location>
        <begin position="275"/>
        <end position="297"/>
    </location>
</feature>
<accession>A0ABP6M0B6</accession>
<feature type="transmembrane region" description="Helical" evidence="6">
    <location>
        <begin position="47"/>
        <end position="71"/>
    </location>
</feature>
<evidence type="ECO:0000256" key="2">
    <source>
        <dbReference type="ARBA" id="ARBA00022475"/>
    </source>
</evidence>
<evidence type="ECO:0000256" key="1">
    <source>
        <dbReference type="ARBA" id="ARBA00004651"/>
    </source>
</evidence>
<reference evidence="9" key="1">
    <citation type="journal article" date="2019" name="Int. J. Syst. Evol. Microbiol.">
        <title>The Global Catalogue of Microorganisms (GCM) 10K type strain sequencing project: providing services to taxonomists for standard genome sequencing and annotation.</title>
        <authorList>
            <consortium name="The Broad Institute Genomics Platform"/>
            <consortium name="The Broad Institute Genome Sequencing Center for Infectious Disease"/>
            <person name="Wu L."/>
            <person name="Ma J."/>
        </authorList>
    </citation>
    <scope>NUCLEOTIDE SEQUENCE [LARGE SCALE GENOMIC DNA]</scope>
    <source>
        <strain evidence="9">JCM 14309</strain>
    </source>
</reference>
<organism evidence="8 9">
    <name type="scientific">Nesterenkonia aethiopica</name>
    <dbReference type="NCBI Taxonomy" id="269144"/>
    <lineage>
        <taxon>Bacteria</taxon>
        <taxon>Bacillati</taxon>
        <taxon>Actinomycetota</taxon>
        <taxon>Actinomycetes</taxon>
        <taxon>Micrococcales</taxon>
        <taxon>Micrococcaceae</taxon>
        <taxon>Nesterenkonia</taxon>
    </lineage>
</organism>
<sequence>MNRLFLSRLFSQREVWTLPVAAFTISSGIAYMVVGGAAWFFRIDGELAGLYMVLAAVALVLLTVPMVLLMASSARLMARRRDERLSSLRLLGASGRQLRGLALAESAVLAVAGVVGGAVLYLALMPLVGLLPFAGERMGVDGLWMGPLMLGGTAAVLVLVAVASAAVGMRRIEITPLGVRTRTLPARVHWVRLLLAGAGFVIAQTLAQVLGVGSMAVVLTMVLAAIAVPLVAIHLLGPWVLKIVTGWQLRRAGTAERLITARSVLESPQQMWQQVGGVAITTYVGVIAGAGMGLASLGASGSVDPTDLMLLGDVQRGVLLTLAVSFVMTACAVGISQTAQVLDRRDLYSSLAKMGFELPQLAAIRRLAVMRSLLAVVLIAVLAAATTALPLVGAAVLLAPASAATVAGVLVLGVLVVLLGVLASRPTLRRVIAV</sequence>
<feature type="transmembrane region" description="Helical" evidence="6">
    <location>
        <begin position="373"/>
        <end position="397"/>
    </location>
</feature>
<dbReference type="InterPro" id="IPR003838">
    <property type="entry name" value="ABC3_permease_C"/>
</dbReference>
<dbReference type="Proteomes" id="UP001500236">
    <property type="component" value="Unassembled WGS sequence"/>
</dbReference>
<feature type="transmembrane region" description="Helical" evidence="6">
    <location>
        <begin position="216"/>
        <end position="241"/>
    </location>
</feature>